<gene>
    <name evidence="2" type="ORF">E2C01_076209</name>
</gene>
<feature type="region of interest" description="Disordered" evidence="1">
    <location>
        <begin position="1"/>
        <end position="76"/>
    </location>
</feature>
<dbReference type="AlphaFoldDB" id="A0A5B7IN15"/>
<evidence type="ECO:0000313" key="2">
    <source>
        <dbReference type="EMBL" id="MPC81584.1"/>
    </source>
</evidence>
<proteinExistence type="predicted"/>
<organism evidence="2 3">
    <name type="scientific">Portunus trituberculatus</name>
    <name type="common">Swimming crab</name>
    <name type="synonym">Neptunus trituberculatus</name>
    <dbReference type="NCBI Taxonomy" id="210409"/>
    <lineage>
        <taxon>Eukaryota</taxon>
        <taxon>Metazoa</taxon>
        <taxon>Ecdysozoa</taxon>
        <taxon>Arthropoda</taxon>
        <taxon>Crustacea</taxon>
        <taxon>Multicrustacea</taxon>
        <taxon>Malacostraca</taxon>
        <taxon>Eumalacostraca</taxon>
        <taxon>Eucarida</taxon>
        <taxon>Decapoda</taxon>
        <taxon>Pleocyemata</taxon>
        <taxon>Brachyura</taxon>
        <taxon>Eubrachyura</taxon>
        <taxon>Portunoidea</taxon>
        <taxon>Portunidae</taxon>
        <taxon>Portuninae</taxon>
        <taxon>Portunus</taxon>
    </lineage>
</organism>
<feature type="compositionally biased region" description="Basic and acidic residues" evidence="1">
    <location>
        <begin position="1"/>
        <end position="23"/>
    </location>
</feature>
<sequence>MLRQDGEKRRELSGGYSGKEDKVNTTTSGQCPEREAPYPAAPLGGASSLIKSTHPLPHPDTPQRPVPHTPHGSPQL</sequence>
<protein>
    <submittedName>
        <fullName evidence="2">Uncharacterized protein</fullName>
    </submittedName>
</protein>
<reference evidence="2 3" key="1">
    <citation type="submission" date="2019-05" db="EMBL/GenBank/DDBJ databases">
        <title>Another draft genome of Portunus trituberculatus and its Hox gene families provides insights of decapod evolution.</title>
        <authorList>
            <person name="Jeong J.-H."/>
            <person name="Song I."/>
            <person name="Kim S."/>
            <person name="Choi T."/>
            <person name="Kim D."/>
            <person name="Ryu S."/>
            <person name="Kim W."/>
        </authorList>
    </citation>
    <scope>NUCLEOTIDE SEQUENCE [LARGE SCALE GENOMIC DNA]</scope>
    <source>
        <tissue evidence="2">Muscle</tissue>
    </source>
</reference>
<dbReference type="Proteomes" id="UP000324222">
    <property type="component" value="Unassembled WGS sequence"/>
</dbReference>
<evidence type="ECO:0000256" key="1">
    <source>
        <dbReference type="SAM" id="MobiDB-lite"/>
    </source>
</evidence>
<evidence type="ECO:0000313" key="3">
    <source>
        <dbReference type="Proteomes" id="UP000324222"/>
    </source>
</evidence>
<feature type="compositionally biased region" description="Pro residues" evidence="1">
    <location>
        <begin position="56"/>
        <end position="68"/>
    </location>
</feature>
<accession>A0A5B7IN15</accession>
<name>A0A5B7IN15_PORTR</name>
<comment type="caution">
    <text evidence="2">The sequence shown here is derived from an EMBL/GenBank/DDBJ whole genome shotgun (WGS) entry which is preliminary data.</text>
</comment>
<dbReference type="EMBL" id="VSRR010057402">
    <property type="protein sequence ID" value="MPC81584.1"/>
    <property type="molecule type" value="Genomic_DNA"/>
</dbReference>
<keyword evidence="3" id="KW-1185">Reference proteome</keyword>